<dbReference type="EMBL" id="JALBUF010000001">
    <property type="protein sequence ID" value="MCI0182353.1"/>
    <property type="molecule type" value="Genomic_DNA"/>
</dbReference>
<gene>
    <name evidence="1" type="primary">paiB</name>
    <name evidence="1" type="ORF">MM817_00612</name>
</gene>
<dbReference type="PIRSF" id="PIRSF010372">
    <property type="entry name" value="PaiB"/>
    <property type="match status" value="1"/>
</dbReference>
<comment type="caution">
    <text evidence="1">The sequence shown here is derived from an EMBL/GenBank/DDBJ whole genome shotgun (WGS) entry which is preliminary data.</text>
</comment>
<reference evidence="1" key="1">
    <citation type="submission" date="2022-03" db="EMBL/GenBank/DDBJ databases">
        <title>Draft Genome Sequence of Firmicute Strain S0AB, a Heterotrophic Iron/Sulfur-Oxidizing Extreme Acidophile.</title>
        <authorList>
            <person name="Vergara E."/>
            <person name="Pakostova E."/>
            <person name="Johnson D.B."/>
            <person name="Holmes D.S."/>
        </authorList>
    </citation>
    <scope>NUCLEOTIDE SEQUENCE</scope>
    <source>
        <strain evidence="1">S0AB</strain>
    </source>
</reference>
<evidence type="ECO:0000313" key="2">
    <source>
        <dbReference type="Proteomes" id="UP001139263"/>
    </source>
</evidence>
<keyword evidence="1" id="KW-0645">Protease</keyword>
<dbReference type="InterPro" id="IPR007396">
    <property type="entry name" value="TR_PAI2-type"/>
</dbReference>
<protein>
    <submittedName>
        <fullName evidence="1">Protease synthase and sporulation protein PAI 2</fullName>
    </submittedName>
</protein>
<dbReference type="PANTHER" id="PTHR35802">
    <property type="entry name" value="PROTEASE SYNTHASE AND SPORULATION PROTEIN PAI 2"/>
    <property type="match status" value="1"/>
</dbReference>
<proteinExistence type="predicted"/>
<accession>A0A9X1V939</accession>
<dbReference type="SUPFAM" id="SSF50475">
    <property type="entry name" value="FMN-binding split barrel"/>
    <property type="match status" value="1"/>
</dbReference>
<keyword evidence="2" id="KW-1185">Reference proteome</keyword>
<name>A0A9X1V939_9BACL</name>
<dbReference type="AlphaFoldDB" id="A0A9X1V939"/>
<dbReference type="Gene3D" id="2.30.110.10">
    <property type="entry name" value="Electron Transport, Fmn-binding Protein, Chain A"/>
    <property type="match status" value="1"/>
</dbReference>
<organism evidence="1 2">
    <name type="scientific">Sulfoacidibacillus ferrooxidans</name>
    <dbReference type="NCBI Taxonomy" id="2005001"/>
    <lineage>
        <taxon>Bacteria</taxon>
        <taxon>Bacillati</taxon>
        <taxon>Bacillota</taxon>
        <taxon>Bacilli</taxon>
        <taxon>Bacillales</taxon>
        <taxon>Alicyclobacillaceae</taxon>
        <taxon>Sulfoacidibacillus</taxon>
    </lineage>
</organism>
<dbReference type="GO" id="GO:0008233">
    <property type="term" value="F:peptidase activity"/>
    <property type="evidence" value="ECO:0007669"/>
    <property type="project" value="UniProtKB-KW"/>
</dbReference>
<keyword evidence="1" id="KW-0378">Hydrolase</keyword>
<sequence length="194" mass="21937">MSDRNEIVQFVNANSFGIMVTTVDGVPQATHLPFFYDEEQNLLLAHMARANPQWKTMDGQSALVVFSGPHAYISPSWYGDTTSVPTWNYLAVHIVGRCTVLDNHDELGSILEKTVQFYEPTSDLPSRSDQSFYQNMMRAIVGFRIDITSVEAKAKLSQNKSPIVQQRVIDHLSRSTDPDSLAVAQWMQERLQNE</sequence>
<dbReference type="GO" id="GO:0006508">
    <property type="term" value="P:proteolysis"/>
    <property type="evidence" value="ECO:0007669"/>
    <property type="project" value="UniProtKB-KW"/>
</dbReference>
<dbReference type="Proteomes" id="UP001139263">
    <property type="component" value="Unassembled WGS sequence"/>
</dbReference>
<dbReference type="PANTHER" id="PTHR35802:SF1">
    <property type="entry name" value="PROTEASE SYNTHASE AND SPORULATION PROTEIN PAI 2"/>
    <property type="match status" value="1"/>
</dbReference>
<dbReference type="InterPro" id="IPR012349">
    <property type="entry name" value="Split_barrel_FMN-bd"/>
</dbReference>
<evidence type="ECO:0000313" key="1">
    <source>
        <dbReference type="EMBL" id="MCI0182353.1"/>
    </source>
</evidence>
<dbReference type="Pfam" id="PF04299">
    <property type="entry name" value="FMN_bind_2"/>
    <property type="match status" value="1"/>
</dbReference>